<name>A0ACD5XYL3_AVESA</name>
<protein>
    <submittedName>
        <fullName evidence="1">Uncharacterized protein</fullName>
    </submittedName>
</protein>
<reference evidence="1" key="2">
    <citation type="submission" date="2025-09" db="UniProtKB">
        <authorList>
            <consortium name="EnsemblPlants"/>
        </authorList>
    </citation>
    <scope>IDENTIFICATION</scope>
</reference>
<accession>A0ACD5XYL3</accession>
<evidence type="ECO:0000313" key="1">
    <source>
        <dbReference type="EnsemblPlants" id="AVESA.00010b.r2.5CG0873910.1.CDS.1"/>
    </source>
</evidence>
<dbReference type="Proteomes" id="UP001732700">
    <property type="component" value="Chromosome 5C"/>
</dbReference>
<proteinExistence type="predicted"/>
<evidence type="ECO:0000313" key="2">
    <source>
        <dbReference type="Proteomes" id="UP001732700"/>
    </source>
</evidence>
<reference evidence="1" key="1">
    <citation type="submission" date="2021-05" db="EMBL/GenBank/DDBJ databases">
        <authorList>
            <person name="Scholz U."/>
            <person name="Mascher M."/>
            <person name="Fiebig A."/>
        </authorList>
    </citation>
    <scope>NUCLEOTIDE SEQUENCE [LARGE SCALE GENOMIC DNA]</scope>
</reference>
<organism evidence="1 2">
    <name type="scientific">Avena sativa</name>
    <name type="common">Oat</name>
    <dbReference type="NCBI Taxonomy" id="4498"/>
    <lineage>
        <taxon>Eukaryota</taxon>
        <taxon>Viridiplantae</taxon>
        <taxon>Streptophyta</taxon>
        <taxon>Embryophyta</taxon>
        <taxon>Tracheophyta</taxon>
        <taxon>Spermatophyta</taxon>
        <taxon>Magnoliopsida</taxon>
        <taxon>Liliopsida</taxon>
        <taxon>Poales</taxon>
        <taxon>Poaceae</taxon>
        <taxon>BOP clade</taxon>
        <taxon>Pooideae</taxon>
        <taxon>Poodae</taxon>
        <taxon>Poeae</taxon>
        <taxon>Poeae Chloroplast Group 1 (Aveneae type)</taxon>
        <taxon>Aveninae</taxon>
        <taxon>Avena</taxon>
    </lineage>
</organism>
<sequence>MSASDMIQPPSPSSVPPPCNDDPSPKLLLIPILVVVGVAALFLLHVLGTLRRRSSHKLLHGVVLGIHTLSYTLVSYTLGLMQDNEYFFLEVPVWAVCLLMLLGGTDNLMACNLNELDDWKSFHLKHLLKGGLVVSIVVAYRTILIRRNCLMPLVLIIFVNMLQSYARIKSMRMASKSQLLRKNLKPIADYMKHEASDDSGQAMNLPDMKGYRYIVAGEDMLEDCRQQRLESVPRGGKLDGVTTVEEIYGCNGPLFVSDRGSRLKDMCLSMALSKMLNRRFAGLELAEAGLTKTNDFVFQGLLAKDNKEMNKRYERPFRVIEVELGFVYDLYYTRYPYLYHKGRYLAICLSPVMVILCSWLTCELFKHKSGVSGDTIDKISLILTVVVMAVVTLLEAFQLYLHMASGWFKVALIRSYVTCPALQGSGSFLHMVMDHLLRFKSHRPWESKLGQYSLLQNYDHKTSNLLHYVTLGLADKPMMGRERGKPVKLSTHVKQAVVDSLLGSNGGQLMNGVRSLHNNGVHQNLSWACHGNVTRTVLVWHVATSICKQKLDAASSGTHGNPPHMTAVDSSIASDLSQYCAYLVAFAPDLLPDHCFDSAAVLDDSIKEARKLGSLRGAKTMERKCEMLMSFVDSGDDVDEDAGTVVLGARLARQLMATELRWKVLSGFWAEMMLYLAPCDDAHARDHLEALAWGGEFITHLWALLTHAGVLERDTAAGPLAPW</sequence>
<dbReference type="EnsemblPlants" id="AVESA.00010b.r2.5CG0873910.1">
    <property type="protein sequence ID" value="AVESA.00010b.r2.5CG0873910.1.CDS.1"/>
    <property type="gene ID" value="AVESA.00010b.r2.5CG0873910"/>
</dbReference>
<keyword evidence="2" id="KW-1185">Reference proteome</keyword>